<dbReference type="Pfam" id="PF02754">
    <property type="entry name" value="CCG"/>
    <property type="match status" value="2"/>
</dbReference>
<evidence type="ECO:0000313" key="4">
    <source>
        <dbReference type="EMBL" id="TDA38305.1"/>
    </source>
</evidence>
<feature type="domain" description="Cysteine-rich" evidence="2">
    <location>
        <begin position="148"/>
        <end position="228"/>
    </location>
</feature>
<dbReference type="EMBL" id="QNVI01000054">
    <property type="protein sequence ID" value="TDA38305.1"/>
    <property type="molecule type" value="Genomic_DNA"/>
</dbReference>
<dbReference type="PANTHER" id="PTHR42947:SF1">
    <property type="entry name" value="COB--COM HETERODISULFIDE REDUCTASE SUBUNIT B 1"/>
    <property type="match status" value="1"/>
</dbReference>
<dbReference type="AlphaFoldDB" id="A0A523BBL5"/>
<evidence type="ECO:0000256" key="1">
    <source>
        <dbReference type="ARBA" id="ARBA00023002"/>
    </source>
</evidence>
<accession>A0A523BBL5</accession>
<sequence>MNYGYFLGCVMPAKMPWAEKATFLVAKHLNLPFDYLKGTLCCIRPGVWKAINPDWWLLLTSQNLALAEKQGVSIVDSCNGCYISHYECLEEIKNNPQKLLMVNNYLEKIGLKIELKVDVKHFLEILYENLDKIKKNIVRPIKIKAIRHLGCHGRKHGEKLPNYFDEIIKSLGIEIIDTPYDRMCCGLLLYLSDPYTSVYRRAGLKLEYIEKSDADCLIFICSGCYDQFDRVVRIYKDEKGIEFKKPIIHLSELLALSFGYKPEDFGMMYYRPISPINLINKVIS</sequence>
<dbReference type="Gene3D" id="1.20.1050.140">
    <property type="match status" value="1"/>
</dbReference>
<dbReference type="InterPro" id="IPR004017">
    <property type="entry name" value="Cys_rich_dom"/>
</dbReference>
<evidence type="ECO:0000313" key="5">
    <source>
        <dbReference type="Proteomes" id="UP000316080"/>
    </source>
</evidence>
<dbReference type="EMBL" id="RXIH01000013">
    <property type="protein sequence ID" value="RZN57016.1"/>
    <property type="molecule type" value="Genomic_DNA"/>
</dbReference>
<dbReference type="Proteomes" id="UP000317265">
    <property type="component" value="Unassembled WGS sequence"/>
</dbReference>
<proteinExistence type="predicted"/>
<dbReference type="Proteomes" id="UP000316080">
    <property type="component" value="Unassembled WGS sequence"/>
</dbReference>
<dbReference type="PANTHER" id="PTHR42947">
    <property type="entry name" value="COB--COM HETERODISULFIDE REDUCTASE SUBUNIT B 1"/>
    <property type="match status" value="1"/>
</dbReference>
<dbReference type="GO" id="GO:0016491">
    <property type="term" value="F:oxidoreductase activity"/>
    <property type="evidence" value="ECO:0007669"/>
    <property type="project" value="UniProtKB-KW"/>
</dbReference>
<protein>
    <submittedName>
        <fullName evidence="4">Fe-S cluster protein</fullName>
    </submittedName>
</protein>
<evidence type="ECO:0000313" key="6">
    <source>
        <dbReference type="Proteomes" id="UP000317265"/>
    </source>
</evidence>
<organism evidence="4 6">
    <name type="scientific">Thermoproteota archaeon</name>
    <dbReference type="NCBI Taxonomy" id="2056631"/>
    <lineage>
        <taxon>Archaea</taxon>
        <taxon>Thermoproteota</taxon>
    </lineage>
</organism>
<evidence type="ECO:0000259" key="2">
    <source>
        <dbReference type="Pfam" id="PF02754"/>
    </source>
</evidence>
<name>A0A523BBL5_9CREN</name>
<comment type="caution">
    <text evidence="4">The sequence shown here is derived from an EMBL/GenBank/DDBJ whole genome shotgun (WGS) entry which is preliminary data.</text>
</comment>
<dbReference type="InterPro" id="IPR051278">
    <property type="entry name" value="HdrB/HdrD_reductase"/>
</dbReference>
<keyword evidence="1" id="KW-0560">Oxidoreductase</keyword>
<reference evidence="3 5" key="2">
    <citation type="journal article" date="2019" name="Nat. Microbiol.">
        <title>Wide diversity of methane and short-chain alkane metabolisms in uncultured archaea.</title>
        <authorList>
            <person name="Borrel G."/>
            <person name="Adam P.S."/>
            <person name="McKay L.J."/>
            <person name="Chen L.X."/>
            <person name="Sierra-Garcia I.N."/>
            <person name="Sieber C.M."/>
            <person name="Letourneur Q."/>
            <person name="Ghozlane A."/>
            <person name="Andersen G.L."/>
            <person name="Li W.J."/>
            <person name="Hallam S.J."/>
            <person name="Muyzer G."/>
            <person name="de Oliveira V.M."/>
            <person name="Inskeep W.P."/>
            <person name="Banfield J.F."/>
            <person name="Gribaldo S."/>
        </authorList>
    </citation>
    <scope>NUCLEOTIDE SEQUENCE [LARGE SCALE GENOMIC DNA]</scope>
    <source>
        <strain evidence="3">Verst-YHS</strain>
    </source>
</reference>
<gene>
    <name evidence="4" type="ORF">DSO09_04665</name>
    <name evidence="3" type="ORF">EF809_01575</name>
</gene>
<feature type="domain" description="Cysteine-rich" evidence="2">
    <location>
        <begin position="4"/>
        <end position="83"/>
    </location>
</feature>
<evidence type="ECO:0000313" key="3">
    <source>
        <dbReference type="EMBL" id="RZN57016.1"/>
    </source>
</evidence>
<reference evidence="4 6" key="1">
    <citation type="journal article" date="2019" name="Nat. Microbiol.">
        <title>Expanding anaerobic alkane metabolism in the domain of Archaea.</title>
        <authorList>
            <person name="Wang Y."/>
            <person name="Wegener G."/>
            <person name="Hou J."/>
            <person name="Wang F."/>
            <person name="Xiao X."/>
        </authorList>
    </citation>
    <scope>NUCLEOTIDE SEQUENCE [LARGE SCALE GENOMIC DNA]</scope>
    <source>
        <strain evidence="4">WYZ-LMO11</strain>
    </source>
</reference>